<evidence type="ECO:0000256" key="1">
    <source>
        <dbReference type="SAM" id="MobiDB-lite"/>
    </source>
</evidence>
<feature type="region of interest" description="Disordered" evidence="1">
    <location>
        <begin position="45"/>
        <end position="64"/>
    </location>
</feature>
<dbReference type="EMBL" id="CP136892">
    <property type="protein sequence ID" value="WOL02763.1"/>
    <property type="molecule type" value="Genomic_DNA"/>
</dbReference>
<keyword evidence="3" id="KW-1185">Reference proteome</keyword>
<dbReference type="AlphaFoldDB" id="A0AAQ3K662"/>
<sequence>MGRVEDLSFPFDEKYDVNSWLLVSSFQPNGGRTNCGANLSWQALAGAASPPPSPPPVHHEPPFPSFRTPMVSIASLPHPVQISRPPVLAIYPVPDPTPDTLHDNALQQLPQLDFTD</sequence>
<reference evidence="2 3" key="1">
    <citation type="submission" date="2023-10" db="EMBL/GenBank/DDBJ databases">
        <title>Chromosome-scale genome assembly provides insights into flower coloration mechanisms of Canna indica.</title>
        <authorList>
            <person name="Li C."/>
        </authorList>
    </citation>
    <scope>NUCLEOTIDE SEQUENCE [LARGE SCALE GENOMIC DNA]</scope>
    <source>
        <tissue evidence="2">Flower</tissue>
    </source>
</reference>
<dbReference type="Proteomes" id="UP001327560">
    <property type="component" value="Chromosome 3"/>
</dbReference>
<evidence type="ECO:0000313" key="3">
    <source>
        <dbReference type="Proteomes" id="UP001327560"/>
    </source>
</evidence>
<proteinExistence type="predicted"/>
<name>A0AAQ3K662_9LILI</name>
<feature type="region of interest" description="Disordered" evidence="1">
    <location>
        <begin position="94"/>
        <end position="116"/>
    </location>
</feature>
<accession>A0AAQ3K662</accession>
<evidence type="ECO:0000313" key="2">
    <source>
        <dbReference type="EMBL" id="WOL02763.1"/>
    </source>
</evidence>
<gene>
    <name evidence="2" type="ORF">Cni_G11482</name>
</gene>
<protein>
    <submittedName>
        <fullName evidence="2">Uncharacterized protein</fullName>
    </submittedName>
</protein>
<organism evidence="2 3">
    <name type="scientific">Canna indica</name>
    <name type="common">Indian-shot</name>
    <dbReference type="NCBI Taxonomy" id="4628"/>
    <lineage>
        <taxon>Eukaryota</taxon>
        <taxon>Viridiplantae</taxon>
        <taxon>Streptophyta</taxon>
        <taxon>Embryophyta</taxon>
        <taxon>Tracheophyta</taxon>
        <taxon>Spermatophyta</taxon>
        <taxon>Magnoliopsida</taxon>
        <taxon>Liliopsida</taxon>
        <taxon>Zingiberales</taxon>
        <taxon>Cannaceae</taxon>
        <taxon>Canna</taxon>
    </lineage>
</organism>